<feature type="region of interest" description="Disordered" evidence="1">
    <location>
        <begin position="1"/>
        <end position="32"/>
    </location>
</feature>
<reference evidence="2" key="1">
    <citation type="submission" date="2008-01" db="EMBL/GenBank/DDBJ databases">
        <title>Complete sequence of chromosome of Caulobacter sp. K31.</title>
        <authorList>
            <consortium name="US DOE Joint Genome Institute"/>
            <person name="Copeland A."/>
            <person name="Lucas S."/>
            <person name="Lapidus A."/>
            <person name="Barry K."/>
            <person name="Glavina del Rio T."/>
            <person name="Dalin E."/>
            <person name="Tice H."/>
            <person name="Pitluck S."/>
            <person name="Bruce D."/>
            <person name="Goodwin L."/>
            <person name="Thompson L.S."/>
            <person name="Brettin T."/>
            <person name="Detter J.C."/>
            <person name="Han C."/>
            <person name="Schmutz J."/>
            <person name="Larimer F."/>
            <person name="Land M."/>
            <person name="Hauser L."/>
            <person name="Kyrpides N."/>
            <person name="Kim E."/>
            <person name="Stephens C."/>
            <person name="Richardson P."/>
        </authorList>
    </citation>
    <scope>NUCLEOTIDE SEQUENCE [LARGE SCALE GENOMIC DNA]</scope>
    <source>
        <strain evidence="2">K31</strain>
    </source>
</reference>
<proteinExistence type="predicted"/>
<dbReference type="KEGG" id="cak:Caul_3945"/>
<dbReference type="AlphaFoldDB" id="B0SW26"/>
<evidence type="ECO:0000256" key="1">
    <source>
        <dbReference type="SAM" id="MobiDB-lite"/>
    </source>
</evidence>
<dbReference type="HOGENOM" id="CLU_2552090_0_0_5"/>
<organism evidence="2">
    <name type="scientific">Caulobacter sp. (strain K31)</name>
    <dbReference type="NCBI Taxonomy" id="366602"/>
    <lineage>
        <taxon>Bacteria</taxon>
        <taxon>Pseudomonadati</taxon>
        <taxon>Pseudomonadota</taxon>
        <taxon>Alphaproteobacteria</taxon>
        <taxon>Caulobacterales</taxon>
        <taxon>Caulobacteraceae</taxon>
        <taxon>Caulobacter</taxon>
    </lineage>
</organism>
<name>B0SW26_CAUSK</name>
<accession>B0SW26</accession>
<evidence type="ECO:0000313" key="2">
    <source>
        <dbReference type="EMBL" id="ABZ73070.1"/>
    </source>
</evidence>
<gene>
    <name evidence="2" type="ordered locus">Caul_3945</name>
</gene>
<protein>
    <submittedName>
        <fullName evidence="2">Uncharacterized protein</fullName>
    </submittedName>
</protein>
<sequence>MSFDDNLTVEDDGGGRQEVFPASLGMAKSDPIDENERLADADAAEGRVVPHARVREWLNTLGTPDQLPTPFSWRFSSLSSRT</sequence>
<dbReference type="EMBL" id="CP000927">
    <property type="protein sequence ID" value="ABZ73070.1"/>
    <property type="molecule type" value="Genomic_DNA"/>
</dbReference>